<dbReference type="PANTHER" id="PTHR43423:SF1">
    <property type="entry name" value="ABC TRANSPORTER I FAMILY MEMBER 17"/>
    <property type="match status" value="1"/>
</dbReference>
<dbReference type="InterPro" id="IPR005670">
    <property type="entry name" value="PstB-like"/>
</dbReference>
<dbReference type="InterPro" id="IPR003593">
    <property type="entry name" value="AAA+_ATPase"/>
</dbReference>
<reference evidence="7 8" key="1">
    <citation type="journal article" date="2016" name="Environ. Microbiol.">
        <title>New Methyloceanibacter diversity from North Sea sediments includes methanotroph containing solely the soluble methane monooxygenase.</title>
        <authorList>
            <person name="Vekeman B."/>
            <person name="Kerckhof F.M."/>
            <person name="Cremers G."/>
            <person name="de Vos P."/>
            <person name="Vandamme P."/>
            <person name="Boon N."/>
            <person name="Op den Camp H.J."/>
            <person name="Heylen K."/>
        </authorList>
    </citation>
    <scope>NUCLEOTIDE SEQUENCE [LARGE SCALE GENOMIC DNA]</scope>
    <source>
        <strain evidence="7 8">R-67174</strain>
    </source>
</reference>
<dbReference type="Gene3D" id="3.40.50.300">
    <property type="entry name" value="P-loop containing nucleotide triphosphate hydrolases"/>
    <property type="match status" value="1"/>
</dbReference>
<evidence type="ECO:0000256" key="5">
    <source>
        <dbReference type="ARBA" id="ARBA00022840"/>
    </source>
</evidence>
<dbReference type="PROSITE" id="PS00211">
    <property type="entry name" value="ABC_TRANSPORTER_1"/>
    <property type="match status" value="1"/>
</dbReference>
<evidence type="ECO:0000259" key="6">
    <source>
        <dbReference type="PROSITE" id="PS50893"/>
    </source>
</evidence>
<dbReference type="GO" id="GO:0016020">
    <property type="term" value="C:membrane"/>
    <property type="evidence" value="ECO:0007669"/>
    <property type="project" value="InterPro"/>
</dbReference>
<keyword evidence="3" id="KW-0592">Phosphate transport</keyword>
<feature type="domain" description="ABC transporter" evidence="6">
    <location>
        <begin position="1"/>
        <end position="243"/>
    </location>
</feature>
<dbReference type="InterPro" id="IPR017871">
    <property type="entry name" value="ABC_transporter-like_CS"/>
</dbReference>
<gene>
    <name evidence="7" type="ORF">AUC68_11110</name>
</gene>
<keyword evidence="2" id="KW-0813">Transport</keyword>
<dbReference type="STRING" id="1774968.AUC68_11110"/>
<dbReference type="PROSITE" id="PS50893">
    <property type="entry name" value="ABC_TRANSPORTER_2"/>
    <property type="match status" value="1"/>
</dbReference>
<comment type="similarity">
    <text evidence="1">Belongs to the ABC transporter superfamily.</text>
</comment>
<dbReference type="SMART" id="SM00382">
    <property type="entry name" value="AAA"/>
    <property type="match status" value="1"/>
</dbReference>
<evidence type="ECO:0000256" key="1">
    <source>
        <dbReference type="ARBA" id="ARBA00005417"/>
    </source>
</evidence>
<protein>
    <submittedName>
        <fullName evidence="7">Phosphate ABC transporter ATP-binding protein</fullName>
    </submittedName>
</protein>
<name>A0A1E3VY06_9HYPH</name>
<dbReference type="NCBIfam" id="TIGR00972">
    <property type="entry name" value="3a0107s01c2"/>
    <property type="match status" value="1"/>
</dbReference>
<dbReference type="InterPro" id="IPR027417">
    <property type="entry name" value="P-loop_NTPase"/>
</dbReference>
<evidence type="ECO:0000313" key="8">
    <source>
        <dbReference type="Proteomes" id="UP000094501"/>
    </source>
</evidence>
<evidence type="ECO:0000256" key="4">
    <source>
        <dbReference type="ARBA" id="ARBA00022741"/>
    </source>
</evidence>
<keyword evidence="8" id="KW-1185">Reference proteome</keyword>
<dbReference type="InterPro" id="IPR003439">
    <property type="entry name" value="ABC_transporter-like_ATP-bd"/>
</dbReference>
<dbReference type="GO" id="GO:0016887">
    <property type="term" value="F:ATP hydrolysis activity"/>
    <property type="evidence" value="ECO:0007669"/>
    <property type="project" value="InterPro"/>
</dbReference>
<keyword evidence="5 7" id="KW-0067">ATP-binding</keyword>
<dbReference type="GO" id="GO:0005524">
    <property type="term" value="F:ATP binding"/>
    <property type="evidence" value="ECO:0007669"/>
    <property type="project" value="UniProtKB-KW"/>
</dbReference>
<dbReference type="GO" id="GO:0005315">
    <property type="term" value="F:phosphate transmembrane transporter activity"/>
    <property type="evidence" value="ECO:0007669"/>
    <property type="project" value="InterPro"/>
</dbReference>
<dbReference type="PANTHER" id="PTHR43423">
    <property type="entry name" value="ABC TRANSPORTER I FAMILY MEMBER 17"/>
    <property type="match status" value="1"/>
</dbReference>
<dbReference type="Pfam" id="PF00005">
    <property type="entry name" value="ABC_tran"/>
    <property type="match status" value="1"/>
</dbReference>
<comment type="caution">
    <text evidence="7">The sequence shown here is derived from an EMBL/GenBank/DDBJ whole genome shotgun (WGS) entry which is preliminary data.</text>
</comment>
<keyword evidence="4" id="KW-0547">Nucleotide-binding</keyword>
<dbReference type="GO" id="GO:0035435">
    <property type="term" value="P:phosphate ion transmembrane transport"/>
    <property type="evidence" value="ECO:0007669"/>
    <property type="project" value="InterPro"/>
</dbReference>
<dbReference type="AlphaFoldDB" id="A0A1E3VY06"/>
<dbReference type="CDD" id="cd03260">
    <property type="entry name" value="ABC_PstB_phosphate_transporter"/>
    <property type="match status" value="1"/>
</dbReference>
<dbReference type="Proteomes" id="UP000094501">
    <property type="component" value="Unassembled WGS sequence"/>
</dbReference>
<evidence type="ECO:0000313" key="7">
    <source>
        <dbReference type="EMBL" id="ODR98151.1"/>
    </source>
</evidence>
<dbReference type="SUPFAM" id="SSF52540">
    <property type="entry name" value="P-loop containing nucleoside triphosphate hydrolases"/>
    <property type="match status" value="1"/>
</dbReference>
<dbReference type="EMBL" id="LPWG01000014">
    <property type="protein sequence ID" value="ODR98151.1"/>
    <property type="molecule type" value="Genomic_DNA"/>
</dbReference>
<organism evidence="7 8">
    <name type="scientific">Methyloceanibacter methanicus</name>
    <dbReference type="NCBI Taxonomy" id="1774968"/>
    <lineage>
        <taxon>Bacteria</taxon>
        <taxon>Pseudomonadati</taxon>
        <taxon>Pseudomonadota</taxon>
        <taxon>Alphaproteobacteria</taxon>
        <taxon>Hyphomicrobiales</taxon>
        <taxon>Hyphomicrobiaceae</taxon>
        <taxon>Methyloceanibacter</taxon>
    </lineage>
</organism>
<evidence type="ECO:0000256" key="3">
    <source>
        <dbReference type="ARBA" id="ARBA00022592"/>
    </source>
</evidence>
<accession>A0A1E3VY06</accession>
<sequence>MRVEHVDFWYGDKHALKDVSLDIYRNEVTALIGPSGCGKTTLLRCLNRSNDIIPNVRMEGRILLDGEDIYRPEIDPPLLRRRFGWIAQKPNPFPWSIRTNVIYGAKIKGLVTNRREGDELMEKCLHAVGMWDEVKDRLRSPGTDLSGGQQQRLCIARAIATEPEVLLMDEPCSALDPGATALIENLVDELCKDYTIVIVTHNMQQAARISQRAAFFHLGTLVEVGDTKDIFVRPKTIRCSDFVSGRYG</sequence>
<evidence type="ECO:0000256" key="2">
    <source>
        <dbReference type="ARBA" id="ARBA00022448"/>
    </source>
</evidence>
<proteinExistence type="inferred from homology"/>